<dbReference type="AlphaFoldDB" id="A0A9D4EDQ3"/>
<sequence length="73" mass="8504">MKLLNFSVKFENDGKSKRVAAPPVTSSNQALFPLLRRYQSYKEYTVDFMLPLLLHETWETVSRFLTESSFVLS</sequence>
<protein>
    <submittedName>
        <fullName evidence="1">Uncharacterized protein</fullName>
    </submittedName>
</protein>
<dbReference type="Proteomes" id="UP000828390">
    <property type="component" value="Unassembled WGS sequence"/>
</dbReference>
<organism evidence="1 2">
    <name type="scientific">Dreissena polymorpha</name>
    <name type="common">Zebra mussel</name>
    <name type="synonym">Mytilus polymorpha</name>
    <dbReference type="NCBI Taxonomy" id="45954"/>
    <lineage>
        <taxon>Eukaryota</taxon>
        <taxon>Metazoa</taxon>
        <taxon>Spiralia</taxon>
        <taxon>Lophotrochozoa</taxon>
        <taxon>Mollusca</taxon>
        <taxon>Bivalvia</taxon>
        <taxon>Autobranchia</taxon>
        <taxon>Heteroconchia</taxon>
        <taxon>Euheterodonta</taxon>
        <taxon>Imparidentia</taxon>
        <taxon>Neoheterodontei</taxon>
        <taxon>Myida</taxon>
        <taxon>Dreissenoidea</taxon>
        <taxon>Dreissenidae</taxon>
        <taxon>Dreissena</taxon>
    </lineage>
</organism>
<proteinExistence type="predicted"/>
<dbReference type="EMBL" id="JAIWYP010000009">
    <property type="protein sequence ID" value="KAH3776786.1"/>
    <property type="molecule type" value="Genomic_DNA"/>
</dbReference>
<accession>A0A9D4EDQ3</accession>
<reference evidence="1" key="2">
    <citation type="submission" date="2020-11" db="EMBL/GenBank/DDBJ databases">
        <authorList>
            <person name="McCartney M.A."/>
            <person name="Auch B."/>
            <person name="Kono T."/>
            <person name="Mallez S."/>
            <person name="Becker A."/>
            <person name="Gohl D.M."/>
            <person name="Silverstein K.A.T."/>
            <person name="Koren S."/>
            <person name="Bechman K.B."/>
            <person name="Herman A."/>
            <person name="Abrahante J.E."/>
            <person name="Garbe J."/>
        </authorList>
    </citation>
    <scope>NUCLEOTIDE SEQUENCE</scope>
    <source>
        <strain evidence="1">Duluth1</strain>
        <tissue evidence="1">Whole animal</tissue>
    </source>
</reference>
<evidence type="ECO:0000313" key="1">
    <source>
        <dbReference type="EMBL" id="KAH3776786.1"/>
    </source>
</evidence>
<keyword evidence="2" id="KW-1185">Reference proteome</keyword>
<evidence type="ECO:0000313" key="2">
    <source>
        <dbReference type="Proteomes" id="UP000828390"/>
    </source>
</evidence>
<comment type="caution">
    <text evidence="1">The sequence shown here is derived from an EMBL/GenBank/DDBJ whole genome shotgun (WGS) entry which is preliminary data.</text>
</comment>
<name>A0A9D4EDQ3_DREPO</name>
<gene>
    <name evidence="1" type="ORF">DPMN_178219</name>
</gene>
<reference evidence="1" key="1">
    <citation type="journal article" date="2019" name="bioRxiv">
        <title>The Genome of the Zebra Mussel, Dreissena polymorpha: A Resource for Invasive Species Research.</title>
        <authorList>
            <person name="McCartney M.A."/>
            <person name="Auch B."/>
            <person name="Kono T."/>
            <person name="Mallez S."/>
            <person name="Zhang Y."/>
            <person name="Obille A."/>
            <person name="Becker A."/>
            <person name="Abrahante J.E."/>
            <person name="Garbe J."/>
            <person name="Badalamenti J.P."/>
            <person name="Herman A."/>
            <person name="Mangelson H."/>
            <person name="Liachko I."/>
            <person name="Sullivan S."/>
            <person name="Sone E.D."/>
            <person name="Koren S."/>
            <person name="Silverstein K.A.T."/>
            <person name="Beckman K.B."/>
            <person name="Gohl D.M."/>
        </authorList>
    </citation>
    <scope>NUCLEOTIDE SEQUENCE</scope>
    <source>
        <strain evidence="1">Duluth1</strain>
        <tissue evidence="1">Whole animal</tissue>
    </source>
</reference>